<evidence type="ECO:0000313" key="6">
    <source>
        <dbReference type="EMBL" id="PON85142.1"/>
    </source>
</evidence>
<dbReference type="Proteomes" id="UP000237000">
    <property type="component" value="Unassembled WGS sequence"/>
</dbReference>
<gene>
    <name evidence="6" type="ORF">TorRG33x02_191160</name>
</gene>
<name>A0A2P5EHW4_TREOI</name>
<dbReference type="STRING" id="63057.A0A2P5EHW4"/>
<accession>A0A2P5EHW4</accession>
<protein>
    <submittedName>
        <fullName evidence="6">Peptidase S8, subtilisin-related</fullName>
    </submittedName>
</protein>
<dbReference type="AlphaFoldDB" id="A0A2P5EHW4"/>
<evidence type="ECO:0000313" key="7">
    <source>
        <dbReference type="Proteomes" id="UP000237000"/>
    </source>
</evidence>
<dbReference type="CDD" id="cd02120">
    <property type="entry name" value="PA_subtilisin_like"/>
    <property type="match status" value="1"/>
</dbReference>
<evidence type="ECO:0000256" key="4">
    <source>
        <dbReference type="SAM" id="MobiDB-lite"/>
    </source>
</evidence>
<dbReference type="GO" id="GO:0004252">
    <property type="term" value="F:serine-type endopeptidase activity"/>
    <property type="evidence" value="ECO:0007669"/>
    <property type="project" value="InterPro"/>
</dbReference>
<dbReference type="Gene3D" id="3.30.70.80">
    <property type="entry name" value="Peptidase S8 propeptide/proteinase inhibitor I9"/>
    <property type="match status" value="1"/>
</dbReference>
<comment type="subcellular location">
    <subcellularLocation>
        <location evidence="1">Secreted</location>
    </subcellularLocation>
</comment>
<evidence type="ECO:0000256" key="3">
    <source>
        <dbReference type="ARBA" id="ARBA00022729"/>
    </source>
</evidence>
<feature type="domain" description="Inhibitor I9" evidence="5">
    <location>
        <begin position="6"/>
        <end position="81"/>
    </location>
</feature>
<dbReference type="GO" id="GO:0005576">
    <property type="term" value="C:extracellular region"/>
    <property type="evidence" value="ECO:0007669"/>
    <property type="project" value="UniProtKB-SubCell"/>
</dbReference>
<keyword evidence="3" id="KW-0732">Signal</keyword>
<dbReference type="GO" id="GO:0006508">
    <property type="term" value="P:proteolysis"/>
    <property type="evidence" value="ECO:0007669"/>
    <property type="project" value="InterPro"/>
</dbReference>
<comment type="similarity">
    <text evidence="2">Belongs to the peptidase S8 family.</text>
</comment>
<feature type="region of interest" description="Disordered" evidence="4">
    <location>
        <begin position="121"/>
        <end position="140"/>
    </location>
</feature>
<sequence>MIVQEYIVYMGSLQDKLYSLTSHHVSTLESVLEGSSVSNSLLRSYNRSFNGFVAKLTERERLKLASMKVIVSVFPNRILKTQTVKSWDFMGFPQTANRNPFVESDTIVVVIDSGIWPESESFSDKGFGPPPRKWKGNESDPFEKDPVAIGAFHAMEKGILTLQAGGNDGPSLGTISSVAPWLMSVAASNTDQRIIDEMVLRNGTSITVLSINAFSLNGTRFPLVHGKKASRKCSDSKARMCEYECLDEGLIKGKIVLCDSPDEIEEAFAAGALGCITTMAYNDDTFVFPLLASVLNPADYASLVSYVNSTKYV</sequence>
<dbReference type="InterPro" id="IPR037045">
    <property type="entry name" value="S8pro/Inhibitor_I9_sf"/>
</dbReference>
<dbReference type="Gene3D" id="3.40.50.200">
    <property type="entry name" value="Peptidase S8/S53 domain"/>
    <property type="match status" value="2"/>
</dbReference>
<keyword evidence="7" id="KW-1185">Reference proteome</keyword>
<dbReference type="OrthoDB" id="2014869at2759"/>
<dbReference type="InterPro" id="IPR036852">
    <property type="entry name" value="Peptidase_S8/S53_dom_sf"/>
</dbReference>
<evidence type="ECO:0000259" key="5">
    <source>
        <dbReference type="Pfam" id="PF05922"/>
    </source>
</evidence>
<dbReference type="InterPro" id="IPR045051">
    <property type="entry name" value="SBT"/>
</dbReference>
<evidence type="ECO:0000256" key="1">
    <source>
        <dbReference type="ARBA" id="ARBA00004613"/>
    </source>
</evidence>
<reference evidence="7" key="1">
    <citation type="submission" date="2016-06" db="EMBL/GenBank/DDBJ databases">
        <title>Parallel loss of symbiosis genes in relatives of nitrogen-fixing non-legume Parasponia.</title>
        <authorList>
            <person name="Van Velzen R."/>
            <person name="Holmer R."/>
            <person name="Bu F."/>
            <person name="Rutten L."/>
            <person name="Van Zeijl A."/>
            <person name="Liu W."/>
            <person name="Santuari L."/>
            <person name="Cao Q."/>
            <person name="Sharma T."/>
            <person name="Shen D."/>
            <person name="Roswanjaya Y."/>
            <person name="Wardhani T."/>
            <person name="Kalhor M.S."/>
            <person name="Jansen J."/>
            <person name="Van den Hoogen J."/>
            <person name="Gungor B."/>
            <person name="Hartog M."/>
            <person name="Hontelez J."/>
            <person name="Verver J."/>
            <person name="Yang W.-C."/>
            <person name="Schijlen E."/>
            <person name="Repin R."/>
            <person name="Schilthuizen M."/>
            <person name="Schranz E."/>
            <person name="Heidstra R."/>
            <person name="Miyata K."/>
            <person name="Fedorova E."/>
            <person name="Kohlen W."/>
            <person name="Bisseling T."/>
            <person name="Smit S."/>
            <person name="Geurts R."/>
        </authorList>
    </citation>
    <scope>NUCLEOTIDE SEQUENCE [LARGE SCALE GENOMIC DNA]</scope>
    <source>
        <strain evidence="7">cv. RG33-2</strain>
    </source>
</reference>
<dbReference type="InterPro" id="IPR010259">
    <property type="entry name" value="S8pro/Inhibitor_I9"/>
</dbReference>
<dbReference type="EMBL" id="JXTC01000152">
    <property type="protein sequence ID" value="PON85142.1"/>
    <property type="molecule type" value="Genomic_DNA"/>
</dbReference>
<dbReference type="Gene3D" id="3.50.30.30">
    <property type="match status" value="1"/>
</dbReference>
<dbReference type="SUPFAM" id="SSF52743">
    <property type="entry name" value="Subtilisin-like"/>
    <property type="match status" value="1"/>
</dbReference>
<organism evidence="6 7">
    <name type="scientific">Trema orientale</name>
    <name type="common">Charcoal tree</name>
    <name type="synonym">Celtis orientalis</name>
    <dbReference type="NCBI Taxonomy" id="63057"/>
    <lineage>
        <taxon>Eukaryota</taxon>
        <taxon>Viridiplantae</taxon>
        <taxon>Streptophyta</taxon>
        <taxon>Embryophyta</taxon>
        <taxon>Tracheophyta</taxon>
        <taxon>Spermatophyta</taxon>
        <taxon>Magnoliopsida</taxon>
        <taxon>eudicotyledons</taxon>
        <taxon>Gunneridae</taxon>
        <taxon>Pentapetalae</taxon>
        <taxon>rosids</taxon>
        <taxon>fabids</taxon>
        <taxon>Rosales</taxon>
        <taxon>Cannabaceae</taxon>
        <taxon>Trema</taxon>
    </lineage>
</organism>
<comment type="caution">
    <text evidence="6">The sequence shown here is derived from an EMBL/GenBank/DDBJ whole genome shotgun (WGS) entry which is preliminary data.</text>
</comment>
<proteinExistence type="inferred from homology"/>
<dbReference type="PANTHER" id="PTHR10795">
    <property type="entry name" value="PROPROTEIN CONVERTASE SUBTILISIN/KEXIN"/>
    <property type="match status" value="1"/>
</dbReference>
<evidence type="ECO:0000256" key="2">
    <source>
        <dbReference type="ARBA" id="ARBA00011073"/>
    </source>
</evidence>
<dbReference type="Pfam" id="PF05922">
    <property type="entry name" value="Inhibitor_I9"/>
    <property type="match status" value="1"/>
</dbReference>
<dbReference type="InParanoid" id="A0A2P5EHW4"/>